<dbReference type="FunFam" id="3.40.50.300:FF:000032">
    <property type="entry name" value="Export ABC transporter ATP-binding protein"/>
    <property type="match status" value="1"/>
</dbReference>
<dbReference type="SMART" id="SM00382">
    <property type="entry name" value="AAA"/>
    <property type="match status" value="1"/>
</dbReference>
<dbReference type="Proteomes" id="UP000266313">
    <property type="component" value="Chromosome"/>
</dbReference>
<evidence type="ECO:0000256" key="1">
    <source>
        <dbReference type="ARBA" id="ARBA00022448"/>
    </source>
</evidence>
<dbReference type="KEGG" id="mmai:sS8_1094"/>
<keyword evidence="3 6" id="KW-0067">ATP-binding</keyword>
<reference evidence="6 7" key="1">
    <citation type="submission" date="2016-12" db="EMBL/GenBank/DDBJ databases">
        <title>Genome sequencing of Methylocaldum marinum.</title>
        <authorList>
            <person name="Takeuchi M."/>
            <person name="Kamagata Y."/>
            <person name="Hiraoka S."/>
            <person name="Oshima K."/>
            <person name="Hattori M."/>
            <person name="Iwasaki W."/>
        </authorList>
    </citation>
    <scope>NUCLEOTIDE SEQUENCE [LARGE SCALE GENOMIC DNA]</scope>
    <source>
        <strain evidence="6 7">S8</strain>
    </source>
</reference>
<dbReference type="InterPro" id="IPR017911">
    <property type="entry name" value="MacB-like_ATP-bd"/>
</dbReference>
<dbReference type="GO" id="GO:0005524">
    <property type="term" value="F:ATP binding"/>
    <property type="evidence" value="ECO:0007669"/>
    <property type="project" value="UniProtKB-KW"/>
</dbReference>
<keyword evidence="1" id="KW-0813">Transport</keyword>
<name>A0A250KNE5_9GAMM</name>
<dbReference type="OrthoDB" id="66958at2"/>
<evidence type="ECO:0000313" key="6">
    <source>
        <dbReference type="EMBL" id="BBA33056.1"/>
    </source>
</evidence>
<dbReference type="InterPro" id="IPR003593">
    <property type="entry name" value="AAA+_ATPase"/>
</dbReference>
<dbReference type="InterPro" id="IPR017871">
    <property type="entry name" value="ABC_transporter-like_CS"/>
</dbReference>
<organism evidence="6 7">
    <name type="scientific">Methylocaldum marinum</name>
    <dbReference type="NCBI Taxonomy" id="1432792"/>
    <lineage>
        <taxon>Bacteria</taxon>
        <taxon>Pseudomonadati</taxon>
        <taxon>Pseudomonadota</taxon>
        <taxon>Gammaproteobacteria</taxon>
        <taxon>Methylococcales</taxon>
        <taxon>Methylococcaceae</taxon>
        <taxon>Methylocaldum</taxon>
    </lineage>
</organism>
<feature type="domain" description="ABC transporter" evidence="5">
    <location>
        <begin position="7"/>
        <end position="234"/>
    </location>
</feature>
<dbReference type="GO" id="GO:1902495">
    <property type="term" value="C:transmembrane transporter complex"/>
    <property type="evidence" value="ECO:0007669"/>
    <property type="project" value="UniProtKB-ARBA"/>
</dbReference>
<evidence type="ECO:0000256" key="3">
    <source>
        <dbReference type="ARBA" id="ARBA00022840"/>
    </source>
</evidence>
<dbReference type="SUPFAM" id="SSF52540">
    <property type="entry name" value="P-loop containing nucleoside triphosphate hydrolases"/>
    <property type="match status" value="1"/>
</dbReference>
<evidence type="ECO:0000259" key="5">
    <source>
        <dbReference type="PROSITE" id="PS50893"/>
    </source>
</evidence>
<dbReference type="GO" id="GO:0022857">
    <property type="term" value="F:transmembrane transporter activity"/>
    <property type="evidence" value="ECO:0007669"/>
    <property type="project" value="TreeGrafter"/>
</dbReference>
<evidence type="ECO:0000256" key="2">
    <source>
        <dbReference type="ARBA" id="ARBA00022741"/>
    </source>
</evidence>
<dbReference type="InterPro" id="IPR015854">
    <property type="entry name" value="ABC_transpr_LolD-like"/>
</dbReference>
<dbReference type="PROSITE" id="PS00211">
    <property type="entry name" value="ABC_TRANSPORTER_1"/>
    <property type="match status" value="1"/>
</dbReference>
<dbReference type="GO" id="GO:0005886">
    <property type="term" value="C:plasma membrane"/>
    <property type="evidence" value="ECO:0007669"/>
    <property type="project" value="TreeGrafter"/>
</dbReference>
<dbReference type="PANTHER" id="PTHR24220">
    <property type="entry name" value="IMPORT ATP-BINDING PROTEIN"/>
    <property type="match status" value="1"/>
</dbReference>
<sequence length="234" mass="25643">MTNEWLIELCGVTKVYGAGQTQVLALTGIDLQIGNGEFVAVMGPSGSGKSTFMNILGCLDVPSSGRFLFRGVEVGKLSRDQRALLRRHYLGFVFQQFNLLSRMSALENVELPLIYRGVPVAERRARALDVLAAMGLKGREKHTPVELSGGQQQRVAIARAIVTNPAVLLADEPTGSLDTKRTREIMEILTRLNRDHGLTIVMVTHEPDVAAYTQRCVHFLDGAIAIDEPQKAFA</sequence>
<dbReference type="AlphaFoldDB" id="A0A250KNE5"/>
<dbReference type="Pfam" id="PF00005">
    <property type="entry name" value="ABC_tran"/>
    <property type="match status" value="1"/>
</dbReference>
<keyword evidence="2" id="KW-0547">Nucleotide-binding</keyword>
<dbReference type="GO" id="GO:0016887">
    <property type="term" value="F:ATP hydrolysis activity"/>
    <property type="evidence" value="ECO:0007669"/>
    <property type="project" value="InterPro"/>
</dbReference>
<protein>
    <submittedName>
        <fullName evidence="6">ABC transporter ATP-binding protein</fullName>
    </submittedName>
</protein>
<dbReference type="Gene3D" id="3.40.50.300">
    <property type="entry name" value="P-loop containing nucleotide triphosphate hydrolases"/>
    <property type="match status" value="1"/>
</dbReference>
<evidence type="ECO:0000313" key="7">
    <source>
        <dbReference type="Proteomes" id="UP000266313"/>
    </source>
</evidence>
<dbReference type="PANTHER" id="PTHR24220:SF86">
    <property type="entry name" value="ABC TRANSPORTER ABCH.1"/>
    <property type="match status" value="1"/>
</dbReference>
<dbReference type="EMBL" id="AP017928">
    <property type="protein sequence ID" value="BBA33056.1"/>
    <property type="molecule type" value="Genomic_DNA"/>
</dbReference>
<evidence type="ECO:0000256" key="4">
    <source>
        <dbReference type="ARBA" id="ARBA00038388"/>
    </source>
</evidence>
<accession>A0A250KNE5</accession>
<dbReference type="InterPro" id="IPR003439">
    <property type="entry name" value="ABC_transporter-like_ATP-bd"/>
</dbReference>
<gene>
    <name evidence="6" type="ORF">sS8_1094</name>
</gene>
<dbReference type="CDD" id="cd03255">
    <property type="entry name" value="ABC_MJ0796_LolCDE_FtsE"/>
    <property type="match status" value="1"/>
</dbReference>
<comment type="similarity">
    <text evidence="4">Belongs to the ABC transporter superfamily. Macrolide exporter (TC 3.A.1.122) family.</text>
</comment>
<proteinExistence type="inferred from homology"/>
<dbReference type="InterPro" id="IPR027417">
    <property type="entry name" value="P-loop_NTPase"/>
</dbReference>
<dbReference type="PROSITE" id="PS50893">
    <property type="entry name" value="ABC_TRANSPORTER_2"/>
    <property type="match status" value="1"/>
</dbReference>
<keyword evidence="7" id="KW-1185">Reference proteome</keyword>